<dbReference type="InterPro" id="IPR027417">
    <property type="entry name" value="P-loop_NTPase"/>
</dbReference>
<dbReference type="SMART" id="SM00175">
    <property type="entry name" value="RAB"/>
    <property type="match status" value="1"/>
</dbReference>
<dbReference type="Proteomes" id="UP001497525">
    <property type="component" value="Unassembled WGS sequence"/>
</dbReference>
<gene>
    <name evidence="4" type="ORF">CDAUBV1_LOCUS14801</name>
</gene>
<dbReference type="SUPFAM" id="SSF52540">
    <property type="entry name" value="P-loop containing nucleoside triphosphate hydrolases"/>
    <property type="match status" value="1"/>
</dbReference>
<keyword evidence="2" id="KW-0597">Phosphoprotein</keyword>
<feature type="compositionally biased region" description="Polar residues" evidence="3">
    <location>
        <begin position="671"/>
        <end position="695"/>
    </location>
</feature>
<dbReference type="AlphaFoldDB" id="A0AAV2TQM2"/>
<dbReference type="GO" id="GO:0005525">
    <property type="term" value="F:GTP binding"/>
    <property type="evidence" value="ECO:0007669"/>
    <property type="project" value="InterPro"/>
</dbReference>
<dbReference type="PROSITE" id="PS51419">
    <property type="entry name" value="RAB"/>
    <property type="match status" value="1"/>
</dbReference>
<feature type="region of interest" description="Disordered" evidence="3">
    <location>
        <begin position="654"/>
        <end position="696"/>
    </location>
</feature>
<dbReference type="SMART" id="SM00173">
    <property type="entry name" value="RAS"/>
    <property type="match status" value="1"/>
</dbReference>
<feature type="region of interest" description="Disordered" evidence="3">
    <location>
        <begin position="184"/>
        <end position="295"/>
    </location>
</feature>
<protein>
    <submittedName>
        <fullName evidence="4">Uncharacterized protein</fullName>
    </submittedName>
</protein>
<organism evidence="4 5">
    <name type="scientific">Calicophoron daubneyi</name>
    <name type="common">Rumen fluke</name>
    <name type="synonym">Paramphistomum daubneyi</name>
    <dbReference type="NCBI Taxonomy" id="300641"/>
    <lineage>
        <taxon>Eukaryota</taxon>
        <taxon>Metazoa</taxon>
        <taxon>Spiralia</taxon>
        <taxon>Lophotrochozoa</taxon>
        <taxon>Platyhelminthes</taxon>
        <taxon>Trematoda</taxon>
        <taxon>Digenea</taxon>
        <taxon>Plagiorchiida</taxon>
        <taxon>Pronocephalata</taxon>
        <taxon>Paramphistomoidea</taxon>
        <taxon>Paramphistomidae</taxon>
        <taxon>Calicophoron</taxon>
    </lineage>
</organism>
<dbReference type="PRINTS" id="PR00449">
    <property type="entry name" value="RASTRNSFRMNG"/>
</dbReference>
<dbReference type="InterPro" id="IPR051641">
    <property type="entry name" value="RGK_GTP-binding_reg"/>
</dbReference>
<dbReference type="InterPro" id="IPR001806">
    <property type="entry name" value="Small_GTPase"/>
</dbReference>
<comment type="caution">
    <text evidence="4">The sequence shown here is derived from an EMBL/GenBank/DDBJ whole genome shotgun (WGS) entry which is preliminary data.</text>
</comment>
<feature type="compositionally biased region" description="Basic and acidic residues" evidence="3">
    <location>
        <begin position="115"/>
        <end position="127"/>
    </location>
</feature>
<sequence length="721" mass="79315">MLLPLICLDSEDGGGRESKVDAAQVSDPNSFLYAWHPHHNRVRQWREAYRSSQSTTCASVEAIENWKPTSRALPDLPYANQTGRVPNSTEKGSPHSYGLRPPDLQTTGRASSFDGRCRPSELREPRRTSTRFPGNNPQFQPYWSPPVTSSRHWTSPKAPKKSEPSQISQKRERLIVAPSIEISLARDHSSSSEESVAEKLGGGNDRGGERYTSVSLKPSEFGSRPTPEEDQTNRTPSGLRNSLQPSSHFSSESMSIRDKLTLEKPRTRPRLTRQPRSFQADPLAPNNADSAMQSSNYPVDEFDYFCRIANSPSGSKLNTPSKPPSGTRPQNKHAPAIRSHSMRATSPEDNRPCLERRPEARSSERLAGTPPRGMLSREESRGPFLKPPGRGQLRRASTEEQRYKDHLPVAATLSYSSANSYVQNSCMTPPKSIAPLPPCPTDLPSPSMPLGVPLSADALFADEPGMTYYQVQVLGALGVGKTSLCQQLSSLMTGKSQMFEVDEDITYPESRSVTAALRGSLYTVNFVDSSAESFEVNLEIKIHDCIDAFIVMYAIDDSSSFDAARIIMNALSPVYDTSQSPTLSPRQTNAPILAPALILLVANKADLVRGRQVTTEEGRNLATAHDAKFIEVSASLNHMVAELFIELINQLRDSEQRGRDPRLPTERRTGLASNSGHASSALSKSTASQANTSNFRIPASAKSSLSKFFKKHFTRTSEDDS</sequence>
<evidence type="ECO:0000256" key="2">
    <source>
        <dbReference type="ARBA" id="ARBA00022553"/>
    </source>
</evidence>
<dbReference type="PROSITE" id="PS51421">
    <property type="entry name" value="RAS"/>
    <property type="match status" value="1"/>
</dbReference>
<dbReference type="PANTHER" id="PTHR45775:SF6">
    <property type="entry name" value="RAD, GEM_KIR FAMILY MEMBER 2, ISOFORM C"/>
    <property type="match status" value="1"/>
</dbReference>
<feature type="region of interest" description="Disordered" evidence="3">
    <location>
        <begin position="312"/>
        <end position="402"/>
    </location>
</feature>
<dbReference type="EMBL" id="CAXLJL010000623">
    <property type="protein sequence ID" value="CAL5139685.1"/>
    <property type="molecule type" value="Genomic_DNA"/>
</dbReference>
<dbReference type="Gene3D" id="3.40.50.300">
    <property type="entry name" value="P-loop containing nucleotide triphosphate hydrolases"/>
    <property type="match status" value="1"/>
</dbReference>
<dbReference type="PANTHER" id="PTHR45775">
    <property type="entry name" value="RAD, GEM/KIR FAMILY MEMBER 2, ISOFORM C"/>
    <property type="match status" value="1"/>
</dbReference>
<dbReference type="Pfam" id="PF00071">
    <property type="entry name" value="Ras"/>
    <property type="match status" value="1"/>
</dbReference>
<comment type="similarity">
    <text evidence="1">Belongs to the small GTPase superfamily. RGK family.</text>
</comment>
<accession>A0AAV2TQM2</accession>
<feature type="compositionally biased region" description="Polar residues" evidence="3">
    <location>
        <begin position="79"/>
        <end position="91"/>
    </location>
</feature>
<name>A0AAV2TQM2_CALDB</name>
<dbReference type="GO" id="GO:0005246">
    <property type="term" value="F:calcium channel regulator activity"/>
    <property type="evidence" value="ECO:0007669"/>
    <property type="project" value="TreeGrafter"/>
</dbReference>
<evidence type="ECO:0000256" key="1">
    <source>
        <dbReference type="ARBA" id="ARBA00008846"/>
    </source>
</evidence>
<feature type="compositionally biased region" description="Basic and acidic residues" evidence="3">
    <location>
        <begin position="255"/>
        <end position="266"/>
    </location>
</feature>
<reference evidence="4" key="1">
    <citation type="submission" date="2024-06" db="EMBL/GenBank/DDBJ databases">
        <authorList>
            <person name="Liu X."/>
            <person name="Lenzi L."/>
            <person name="Haldenby T S."/>
            <person name="Uol C."/>
        </authorList>
    </citation>
    <scope>NUCLEOTIDE SEQUENCE</scope>
</reference>
<feature type="compositionally biased region" description="Polar residues" evidence="3">
    <location>
        <begin position="233"/>
        <end position="254"/>
    </location>
</feature>
<proteinExistence type="inferred from homology"/>
<feature type="compositionally biased region" description="Polar residues" evidence="3">
    <location>
        <begin position="130"/>
        <end position="153"/>
    </location>
</feature>
<evidence type="ECO:0000256" key="3">
    <source>
        <dbReference type="SAM" id="MobiDB-lite"/>
    </source>
</evidence>
<dbReference type="GO" id="GO:0003924">
    <property type="term" value="F:GTPase activity"/>
    <property type="evidence" value="ECO:0007669"/>
    <property type="project" value="InterPro"/>
</dbReference>
<feature type="compositionally biased region" description="Basic and acidic residues" evidence="3">
    <location>
        <begin position="346"/>
        <end position="364"/>
    </location>
</feature>
<evidence type="ECO:0000313" key="4">
    <source>
        <dbReference type="EMBL" id="CAL5139685.1"/>
    </source>
</evidence>
<feature type="compositionally biased region" description="Basic and acidic residues" evidence="3">
    <location>
        <begin position="654"/>
        <end position="669"/>
    </location>
</feature>
<evidence type="ECO:0000313" key="5">
    <source>
        <dbReference type="Proteomes" id="UP001497525"/>
    </source>
</evidence>
<feature type="region of interest" description="Disordered" evidence="3">
    <location>
        <begin position="71"/>
        <end position="172"/>
    </location>
</feature>
<dbReference type="GO" id="GO:0005886">
    <property type="term" value="C:plasma membrane"/>
    <property type="evidence" value="ECO:0007669"/>
    <property type="project" value="TreeGrafter"/>
</dbReference>